<dbReference type="GO" id="GO:0005856">
    <property type="term" value="C:cytoskeleton"/>
    <property type="evidence" value="ECO:0007669"/>
    <property type="project" value="UniProtKB-SubCell"/>
</dbReference>
<feature type="compositionally biased region" description="Polar residues" evidence="5">
    <location>
        <begin position="139"/>
        <end position="161"/>
    </location>
</feature>
<feature type="compositionally biased region" description="Polar residues" evidence="5">
    <location>
        <begin position="111"/>
        <end position="128"/>
    </location>
</feature>
<evidence type="ECO:0000256" key="3">
    <source>
        <dbReference type="ARBA" id="ARBA00022490"/>
    </source>
</evidence>
<comment type="caution">
    <text evidence="7">The sequence shown here is derived from an EMBL/GenBank/DDBJ whole genome shotgun (WGS) entry which is preliminary data.</text>
</comment>
<dbReference type="InterPro" id="IPR014799">
    <property type="entry name" value="ASD2_dom"/>
</dbReference>
<evidence type="ECO:0000256" key="5">
    <source>
        <dbReference type="SAM" id="MobiDB-lite"/>
    </source>
</evidence>
<accession>A0ABD0Q339</accession>
<feature type="region of interest" description="Disordered" evidence="5">
    <location>
        <begin position="24"/>
        <end position="190"/>
    </location>
</feature>
<feature type="region of interest" description="Disordered" evidence="5">
    <location>
        <begin position="288"/>
        <end position="313"/>
    </location>
</feature>
<evidence type="ECO:0000313" key="8">
    <source>
        <dbReference type="Proteomes" id="UP001529510"/>
    </source>
</evidence>
<feature type="non-terminal residue" evidence="7">
    <location>
        <position position="313"/>
    </location>
</feature>
<comment type="subcellular location">
    <subcellularLocation>
        <location evidence="1">Cytoplasm</location>
        <location evidence="1">Cytoskeleton</location>
    </subcellularLocation>
</comment>
<evidence type="ECO:0000313" key="7">
    <source>
        <dbReference type="EMBL" id="KAL0180579.1"/>
    </source>
</evidence>
<keyword evidence="4" id="KW-0206">Cytoskeleton</keyword>
<feature type="non-terminal residue" evidence="7">
    <location>
        <position position="1"/>
    </location>
</feature>
<feature type="domain" description="ASD2" evidence="6">
    <location>
        <begin position="253"/>
        <end position="307"/>
    </location>
</feature>
<keyword evidence="8" id="KW-1185">Reference proteome</keyword>
<proteinExistence type="inferred from homology"/>
<dbReference type="PANTHER" id="PTHR15012:SF38">
    <property type="entry name" value="PROTEIN SHROOM2-LIKE ISOFORM X1"/>
    <property type="match status" value="1"/>
</dbReference>
<evidence type="ECO:0000256" key="4">
    <source>
        <dbReference type="ARBA" id="ARBA00023212"/>
    </source>
</evidence>
<dbReference type="Pfam" id="PF08687">
    <property type="entry name" value="ASD2"/>
    <property type="match status" value="1"/>
</dbReference>
<keyword evidence="3" id="KW-0963">Cytoplasm</keyword>
<evidence type="ECO:0000259" key="6">
    <source>
        <dbReference type="Pfam" id="PF08687"/>
    </source>
</evidence>
<reference evidence="7 8" key="1">
    <citation type="submission" date="2024-05" db="EMBL/GenBank/DDBJ databases">
        <title>Genome sequencing and assembly of Indian major carp, Cirrhinus mrigala (Hamilton, 1822).</title>
        <authorList>
            <person name="Mohindra V."/>
            <person name="Chowdhury L.M."/>
            <person name="Lal K."/>
            <person name="Jena J.K."/>
        </authorList>
    </citation>
    <scope>NUCLEOTIDE SEQUENCE [LARGE SCALE GENOMIC DNA]</scope>
    <source>
        <strain evidence="7">CM1030</strain>
        <tissue evidence="7">Blood</tissue>
    </source>
</reference>
<dbReference type="AlphaFoldDB" id="A0ABD0Q339"/>
<name>A0ABD0Q339_CIRMR</name>
<dbReference type="PANTHER" id="PTHR15012">
    <property type="entry name" value="APICAL PROTEIN/SHROOM-RELATED"/>
    <property type="match status" value="1"/>
</dbReference>
<organism evidence="7 8">
    <name type="scientific">Cirrhinus mrigala</name>
    <name type="common">Mrigala</name>
    <dbReference type="NCBI Taxonomy" id="683832"/>
    <lineage>
        <taxon>Eukaryota</taxon>
        <taxon>Metazoa</taxon>
        <taxon>Chordata</taxon>
        <taxon>Craniata</taxon>
        <taxon>Vertebrata</taxon>
        <taxon>Euteleostomi</taxon>
        <taxon>Actinopterygii</taxon>
        <taxon>Neopterygii</taxon>
        <taxon>Teleostei</taxon>
        <taxon>Ostariophysi</taxon>
        <taxon>Cypriniformes</taxon>
        <taxon>Cyprinidae</taxon>
        <taxon>Labeoninae</taxon>
        <taxon>Labeonini</taxon>
        <taxon>Cirrhinus</taxon>
    </lineage>
</organism>
<dbReference type="InterPro" id="IPR027685">
    <property type="entry name" value="Shroom_fam"/>
</dbReference>
<dbReference type="Proteomes" id="UP001529510">
    <property type="component" value="Unassembled WGS sequence"/>
</dbReference>
<protein>
    <recommendedName>
        <fullName evidence="6">ASD2 domain-containing protein</fullName>
    </recommendedName>
</protein>
<comment type="similarity">
    <text evidence="2">Belongs to the shroom family.</text>
</comment>
<evidence type="ECO:0000256" key="1">
    <source>
        <dbReference type="ARBA" id="ARBA00004245"/>
    </source>
</evidence>
<feature type="compositionally biased region" description="Polar residues" evidence="5">
    <location>
        <begin position="303"/>
        <end position="313"/>
    </location>
</feature>
<evidence type="ECO:0000256" key="2">
    <source>
        <dbReference type="ARBA" id="ARBA00006469"/>
    </source>
</evidence>
<gene>
    <name evidence="7" type="ORF">M9458_022985</name>
</gene>
<sequence length="313" mass="34876">EHGPLNISEPLESITLNVLESDVEPLSSNQKPRLDTRHLPPFSSHHLQVPVSEQLVPKNKSPEPQRSAQPKHPETTCPFRASQEVRVQTSSPEPTQGPCPSERLEEDKSLTAASEGNQKSDTKGTLSHTPHLLGRPSISAKQNIDLTVKSANRTRSPSPQFFPQRLTDEPPAAVPKKDPCNQTLLGGKSPYRSSVQKTVQREKTETICHTVNHLEALSRNAEHQTDELVQDNRERVRSNGVGEHSEEDLKREELARDIMGKDKSLVDILDQSKMKTTMDLMEGIFPQGEQLLEGAQQRRKAASKQTSPKNTQQ</sequence>
<feature type="compositionally biased region" description="Polar residues" evidence="5">
    <location>
        <begin position="85"/>
        <end position="94"/>
    </location>
</feature>
<dbReference type="EMBL" id="JAMKFB020000011">
    <property type="protein sequence ID" value="KAL0180579.1"/>
    <property type="molecule type" value="Genomic_DNA"/>
</dbReference>